<organism evidence="1 2">
    <name type="scientific">Xenorhabdus ehlersii</name>
    <dbReference type="NCBI Taxonomy" id="290111"/>
    <lineage>
        <taxon>Bacteria</taxon>
        <taxon>Pseudomonadati</taxon>
        <taxon>Pseudomonadota</taxon>
        <taxon>Gammaproteobacteria</taxon>
        <taxon>Enterobacterales</taxon>
        <taxon>Morganellaceae</taxon>
        <taxon>Xenorhabdus</taxon>
    </lineage>
</organism>
<accession>A0A2D0IL36</accession>
<gene>
    <name evidence="1" type="ORF">Xehl_03637</name>
</gene>
<proteinExistence type="predicted"/>
<dbReference type="OrthoDB" id="6448168at2"/>
<protein>
    <submittedName>
        <fullName evidence="1">Uncharacterized protein</fullName>
    </submittedName>
</protein>
<evidence type="ECO:0000313" key="1">
    <source>
        <dbReference type="EMBL" id="PHM22489.1"/>
    </source>
</evidence>
<dbReference type="EMBL" id="NIBT01000025">
    <property type="protein sequence ID" value="PHM22489.1"/>
    <property type="molecule type" value="Genomic_DNA"/>
</dbReference>
<reference evidence="1 2" key="1">
    <citation type="journal article" date="2017" name="Nat. Microbiol.">
        <title>Natural product diversity associated with the nematode symbionts Photorhabdus and Xenorhabdus.</title>
        <authorList>
            <person name="Tobias N.J."/>
            <person name="Wolff H."/>
            <person name="Djahanschiri B."/>
            <person name="Grundmann F."/>
            <person name="Kronenwerth M."/>
            <person name="Shi Y.M."/>
            <person name="Simonyi S."/>
            <person name="Grun P."/>
            <person name="Shapiro-Ilan D."/>
            <person name="Pidot S.J."/>
            <person name="Stinear T.P."/>
            <person name="Ebersberger I."/>
            <person name="Bode H.B."/>
        </authorList>
    </citation>
    <scope>NUCLEOTIDE SEQUENCE [LARGE SCALE GENOMIC DNA]</scope>
    <source>
        <strain evidence="1 2">DSM 16337</strain>
    </source>
</reference>
<dbReference type="AlphaFoldDB" id="A0A2D0IL36"/>
<name>A0A2D0IL36_9GAMM</name>
<dbReference type="RefSeq" id="WP_147423942.1">
    <property type="nucleotide sequence ID" value="NZ_CAWOAK010000005.1"/>
</dbReference>
<comment type="caution">
    <text evidence="1">The sequence shown here is derived from an EMBL/GenBank/DDBJ whole genome shotgun (WGS) entry which is preliminary data.</text>
</comment>
<dbReference type="Proteomes" id="UP000225605">
    <property type="component" value="Unassembled WGS sequence"/>
</dbReference>
<sequence length="142" mass="16858">MQLVIKQMEFLQKESAEKCLWFDLPDINRDIYDILELSKLFPKDLYNQRLRSDREMIIASYSEKQYQSSAEDDVLALQDIETIMVDMVHKYGEDITLLESSQSANTNKEKSCQILIDINKRFIVLPPEKSARLYHYLMRQMQ</sequence>
<evidence type="ECO:0000313" key="2">
    <source>
        <dbReference type="Proteomes" id="UP000225605"/>
    </source>
</evidence>